<organism evidence="1 2">
    <name type="scientific">Fictibacillus arsenicus</name>
    <dbReference type="NCBI Taxonomy" id="255247"/>
    <lineage>
        <taxon>Bacteria</taxon>
        <taxon>Bacillati</taxon>
        <taxon>Bacillota</taxon>
        <taxon>Bacilli</taxon>
        <taxon>Bacillales</taxon>
        <taxon>Fictibacillaceae</taxon>
        <taxon>Fictibacillus</taxon>
    </lineage>
</organism>
<sequence>MSLFNNSSCCGGDTAGTTREKSKCTGCVCELLNQLANNRMNGNLCAMGAQQVVRLVLKGADRGLDVTGGGGPATEFTIVSFDPKTCCLVVTHREGNDTITSVFDCRCICGIVCVPSRNGLTAPSVLG</sequence>
<dbReference type="Proteomes" id="UP000188597">
    <property type="component" value="Unassembled WGS sequence"/>
</dbReference>
<dbReference type="EMBL" id="MQMF01000002">
    <property type="protein sequence ID" value="OOE12132.1"/>
    <property type="molecule type" value="Genomic_DNA"/>
</dbReference>
<name>A0A1V3G6X7_9BACL</name>
<evidence type="ECO:0000313" key="2">
    <source>
        <dbReference type="Proteomes" id="UP000188597"/>
    </source>
</evidence>
<dbReference type="AlphaFoldDB" id="A0A1V3G6X7"/>
<gene>
    <name evidence="1" type="ORF">UN64_08415</name>
</gene>
<comment type="caution">
    <text evidence="1">The sequence shown here is derived from an EMBL/GenBank/DDBJ whole genome shotgun (WGS) entry which is preliminary data.</text>
</comment>
<accession>A0A1V3G6X7</accession>
<reference evidence="1 2" key="1">
    <citation type="submission" date="2016-11" db="EMBL/GenBank/DDBJ databases">
        <authorList>
            <person name="Jaros S."/>
            <person name="Januszkiewicz K."/>
            <person name="Wedrychowicz H."/>
        </authorList>
    </citation>
    <scope>NUCLEOTIDE SEQUENCE [LARGE SCALE GENOMIC DNA]</scope>
    <source>
        <strain evidence="1 2">Con a/3</strain>
    </source>
</reference>
<dbReference type="RefSeq" id="WP_077361655.1">
    <property type="nucleotide sequence ID" value="NZ_MQMF01000002.1"/>
</dbReference>
<proteinExistence type="predicted"/>
<evidence type="ECO:0000313" key="1">
    <source>
        <dbReference type="EMBL" id="OOE12132.1"/>
    </source>
</evidence>
<evidence type="ECO:0008006" key="3">
    <source>
        <dbReference type="Google" id="ProtNLM"/>
    </source>
</evidence>
<protein>
    <recommendedName>
        <fullName evidence="3">Spore coat protein</fullName>
    </recommendedName>
</protein>
<dbReference type="OrthoDB" id="2942502at2"/>